<name>A0A4Z0YQY6_9PEZI</name>
<comment type="caution">
    <text evidence="2">The sequence shown here is derived from an EMBL/GenBank/DDBJ whole genome shotgun (WGS) entry which is preliminary data.</text>
</comment>
<sequence>MYFISLILAAITVTVANSYTIDPNLENGVHFIPLLTNSTEVPGSEAVYGESIRIGDIVFSATDYSERSVVGKVPVPSTSIDCYHGTESRWAHDGAFNSLKETCDSGVKIPRHGSVASGLLIARYGSSIAYACSWGDRQGCAPNEIENVWSQIGGLCGELSGGEACVRHWKKCYGYSTFRSVICSNEIM</sequence>
<dbReference type="AlphaFoldDB" id="A0A4Z0YQY6"/>
<accession>A0A4Z0YQY6</accession>
<keyword evidence="3" id="KW-1185">Reference proteome</keyword>
<keyword evidence="1" id="KW-0732">Signal</keyword>
<evidence type="ECO:0000313" key="3">
    <source>
        <dbReference type="Proteomes" id="UP000297716"/>
    </source>
</evidence>
<organism evidence="2 3">
    <name type="scientific">Xylaria hypoxylon</name>
    <dbReference type="NCBI Taxonomy" id="37992"/>
    <lineage>
        <taxon>Eukaryota</taxon>
        <taxon>Fungi</taxon>
        <taxon>Dikarya</taxon>
        <taxon>Ascomycota</taxon>
        <taxon>Pezizomycotina</taxon>
        <taxon>Sordariomycetes</taxon>
        <taxon>Xylariomycetidae</taxon>
        <taxon>Xylariales</taxon>
        <taxon>Xylariaceae</taxon>
        <taxon>Xylaria</taxon>
    </lineage>
</organism>
<evidence type="ECO:0000313" key="2">
    <source>
        <dbReference type="EMBL" id="TGJ80883.1"/>
    </source>
</evidence>
<protein>
    <recommendedName>
        <fullName evidence="4">Ecp2 effector protein domain-containing protein</fullName>
    </recommendedName>
</protein>
<dbReference type="STRING" id="37992.A0A4Z0YQY6"/>
<dbReference type="EMBL" id="SKBN01000196">
    <property type="protein sequence ID" value="TGJ80883.1"/>
    <property type="molecule type" value="Genomic_DNA"/>
</dbReference>
<feature type="signal peptide" evidence="1">
    <location>
        <begin position="1"/>
        <end position="18"/>
    </location>
</feature>
<evidence type="ECO:0008006" key="4">
    <source>
        <dbReference type="Google" id="ProtNLM"/>
    </source>
</evidence>
<gene>
    <name evidence="2" type="ORF">E0Z10_g7878</name>
</gene>
<dbReference type="Proteomes" id="UP000297716">
    <property type="component" value="Unassembled WGS sequence"/>
</dbReference>
<reference evidence="2 3" key="1">
    <citation type="submission" date="2019-03" db="EMBL/GenBank/DDBJ databases">
        <title>Draft genome sequence of Xylaria hypoxylon DSM 108379, a ubiquitous saprotrophic-parasitic fungi on hardwood.</title>
        <authorList>
            <person name="Buettner E."/>
            <person name="Leonhardt S."/>
            <person name="Gebauer A.M."/>
            <person name="Liers C."/>
            <person name="Hofrichter M."/>
            <person name="Kellner H."/>
        </authorList>
    </citation>
    <scope>NUCLEOTIDE SEQUENCE [LARGE SCALE GENOMIC DNA]</scope>
    <source>
        <strain evidence="2 3">DSM 108379</strain>
    </source>
</reference>
<proteinExistence type="predicted"/>
<dbReference type="OrthoDB" id="4722770at2759"/>
<feature type="chain" id="PRO_5021374789" description="Ecp2 effector protein domain-containing protein" evidence="1">
    <location>
        <begin position="19"/>
        <end position="188"/>
    </location>
</feature>
<evidence type="ECO:0000256" key="1">
    <source>
        <dbReference type="SAM" id="SignalP"/>
    </source>
</evidence>